<dbReference type="PANTHER" id="PTHR36617">
    <property type="entry name" value="PROTEIN, PUTATIVE-RELATED"/>
    <property type="match status" value="1"/>
</dbReference>
<proteinExistence type="predicted"/>
<comment type="caution">
    <text evidence="1">The sequence shown here is derived from an EMBL/GenBank/DDBJ whole genome shotgun (WGS) entry which is preliminary data.</text>
</comment>
<reference evidence="1 2" key="1">
    <citation type="submission" date="2019-01" db="EMBL/GenBank/DDBJ databases">
        <title>Sequencing of cultivated peanut Arachis hypogaea provides insights into genome evolution and oil improvement.</title>
        <authorList>
            <person name="Chen X."/>
        </authorList>
    </citation>
    <scope>NUCLEOTIDE SEQUENCE [LARGE SCALE GENOMIC DNA]</scope>
    <source>
        <strain evidence="2">cv. Fuhuasheng</strain>
        <tissue evidence="1">Leaves</tissue>
    </source>
</reference>
<dbReference type="EMBL" id="SDMP01000001">
    <property type="protein sequence ID" value="RYR76061.1"/>
    <property type="molecule type" value="Genomic_DNA"/>
</dbReference>
<organism evidence="1 2">
    <name type="scientific">Arachis hypogaea</name>
    <name type="common">Peanut</name>
    <dbReference type="NCBI Taxonomy" id="3818"/>
    <lineage>
        <taxon>Eukaryota</taxon>
        <taxon>Viridiplantae</taxon>
        <taxon>Streptophyta</taxon>
        <taxon>Embryophyta</taxon>
        <taxon>Tracheophyta</taxon>
        <taxon>Spermatophyta</taxon>
        <taxon>Magnoliopsida</taxon>
        <taxon>eudicotyledons</taxon>
        <taxon>Gunneridae</taxon>
        <taxon>Pentapetalae</taxon>
        <taxon>rosids</taxon>
        <taxon>fabids</taxon>
        <taxon>Fabales</taxon>
        <taxon>Fabaceae</taxon>
        <taxon>Papilionoideae</taxon>
        <taxon>50 kb inversion clade</taxon>
        <taxon>dalbergioids sensu lato</taxon>
        <taxon>Dalbergieae</taxon>
        <taxon>Pterocarpus clade</taxon>
        <taxon>Arachis</taxon>
    </lineage>
</organism>
<gene>
    <name evidence="1" type="ORF">Ahy_A01g000653</name>
</gene>
<dbReference type="AlphaFoldDB" id="A0A445EL03"/>
<sequence>MTLLFKRWWKFDKGNYPLWKRIVCSCNDLCGDERLYDQGLKLNTGLWSDIRRIEERNERLATLFLDKLKISIGDGIKTKFWSHLWLKEGVLMNKFPRLYMIAANKDSLISRCGVWNGLKWLWRIHWRRPLRKWEEEIFEELLSNKVGMQQHDEYSLT</sequence>
<keyword evidence="2" id="KW-1185">Reference proteome</keyword>
<dbReference type="Proteomes" id="UP000289738">
    <property type="component" value="Chromosome A01"/>
</dbReference>
<protein>
    <submittedName>
        <fullName evidence="1">Uncharacterized protein</fullName>
    </submittedName>
</protein>
<name>A0A445EL03_ARAHY</name>
<accession>A0A445EL03</accession>
<evidence type="ECO:0000313" key="2">
    <source>
        <dbReference type="Proteomes" id="UP000289738"/>
    </source>
</evidence>
<dbReference type="PANTHER" id="PTHR36617:SF11">
    <property type="entry name" value="PROTEIN, PUTATIVE-RELATED"/>
    <property type="match status" value="1"/>
</dbReference>
<evidence type="ECO:0000313" key="1">
    <source>
        <dbReference type="EMBL" id="RYR76061.1"/>
    </source>
</evidence>